<evidence type="ECO:0000256" key="1">
    <source>
        <dbReference type="SAM" id="MobiDB-lite"/>
    </source>
</evidence>
<reference evidence="2 3" key="1">
    <citation type="submission" date="2020-08" db="EMBL/GenBank/DDBJ databases">
        <title>Sequencing the genomes of 1000 actinobacteria strains.</title>
        <authorList>
            <person name="Klenk H.-P."/>
        </authorList>
    </citation>
    <scope>NUCLEOTIDE SEQUENCE [LARGE SCALE GENOMIC DNA]</scope>
    <source>
        <strain evidence="2 3">DSM 17945</strain>
    </source>
</reference>
<keyword evidence="3" id="KW-1185">Reference proteome</keyword>
<organism evidence="2 3">
    <name type="scientific">Micrococcus endophyticus</name>
    <dbReference type="NCBI Taxonomy" id="455343"/>
    <lineage>
        <taxon>Bacteria</taxon>
        <taxon>Bacillati</taxon>
        <taxon>Actinomycetota</taxon>
        <taxon>Actinomycetes</taxon>
        <taxon>Micrococcales</taxon>
        <taxon>Micrococcaceae</taxon>
        <taxon>Micrococcus</taxon>
    </lineage>
</organism>
<protein>
    <recommendedName>
        <fullName evidence="4">Type IV toxin-antitoxin system AbiEi family antitoxin domain-containing protein</fullName>
    </recommendedName>
</protein>
<evidence type="ECO:0008006" key="4">
    <source>
        <dbReference type="Google" id="ProtNLM"/>
    </source>
</evidence>
<accession>A0A7W9JK59</accession>
<name>A0A7W9JK59_9MICC</name>
<feature type="region of interest" description="Disordered" evidence="1">
    <location>
        <begin position="151"/>
        <end position="183"/>
    </location>
</feature>
<dbReference type="AlphaFoldDB" id="A0A7W9JK59"/>
<comment type="caution">
    <text evidence="2">The sequence shown here is derived from an EMBL/GenBank/DDBJ whole genome shotgun (WGS) entry which is preliminary data.</text>
</comment>
<evidence type="ECO:0000313" key="3">
    <source>
        <dbReference type="Proteomes" id="UP000567246"/>
    </source>
</evidence>
<gene>
    <name evidence="2" type="ORF">HDA33_001693</name>
</gene>
<sequence length="382" mass="41448">MDDAPDPRLAPLRHDGHLLPGHGPLLRAAPGAPTRARKALARLWAQGVLVRLGAGLYVPLAHWCALAPWDRYTLACAGYALLHPTARFTGTAAAHLHGLPLAQTPPEIRLRSPAPGHRARRPLAASAFSDLADTRGRRLPAPPAVRWTWNGVQAPADDGGELRRRRLASGGPEGEAPPPGPLPPVTVEAALSDGTLLGPVTVDALPTVQLALGSGPVFREAVVPLDGLRRRLPGPSAAWAERHADRLPTRAARERFERAWGFSDPRAESAGESLSRALIHELGFAAPHLQRTVFGRDGRAIGRTDFWWEEVDVVGEFDGIGKYDVDLHASAAERRQAITREKEREVALRRVCRDVARWTWADLREPAGLEAELVRAGVPRRS</sequence>
<evidence type="ECO:0000313" key="2">
    <source>
        <dbReference type="EMBL" id="MBB5849129.1"/>
    </source>
</evidence>
<dbReference type="Proteomes" id="UP000567246">
    <property type="component" value="Unassembled WGS sequence"/>
</dbReference>
<dbReference type="EMBL" id="JACHMW010000001">
    <property type="protein sequence ID" value="MBB5849129.1"/>
    <property type="molecule type" value="Genomic_DNA"/>
</dbReference>
<dbReference type="RefSeq" id="WP_184172538.1">
    <property type="nucleotide sequence ID" value="NZ_BAABAG010000013.1"/>
</dbReference>
<proteinExistence type="predicted"/>